<evidence type="ECO:0000313" key="3">
    <source>
        <dbReference type="Proteomes" id="UP000031643"/>
    </source>
</evidence>
<protein>
    <submittedName>
        <fullName evidence="2">Uncharacterized protein</fullName>
    </submittedName>
</protein>
<dbReference type="RefSeq" id="WP_045368382.1">
    <property type="nucleotide sequence ID" value="NZ_AP014648.1"/>
</dbReference>
<organism evidence="2 3">
    <name type="scientific">Methyloceanibacter caenitepidi</name>
    <dbReference type="NCBI Taxonomy" id="1384459"/>
    <lineage>
        <taxon>Bacteria</taxon>
        <taxon>Pseudomonadati</taxon>
        <taxon>Pseudomonadota</taxon>
        <taxon>Alphaproteobacteria</taxon>
        <taxon>Hyphomicrobiales</taxon>
        <taxon>Hyphomicrobiaceae</taxon>
        <taxon>Methyloceanibacter</taxon>
    </lineage>
</organism>
<dbReference type="STRING" id="1384459.GL4_2867"/>
<dbReference type="OrthoDB" id="9971480at2"/>
<dbReference type="EMBL" id="AP014648">
    <property type="protein sequence ID" value="BAQ18300.1"/>
    <property type="molecule type" value="Genomic_DNA"/>
</dbReference>
<sequence length="170" mass="17231">MATFNARDSDGQTVPLEKPLTPGRAAEGASRPVVLSDEDKAVIDAIVSGLADGSAVVQDAGPSWTPAFGVSGAAFDSSDASGSPADVTDAPTAGQSIVLDSLIVSTGAALTVELLEETSGNTILKLYMAANQTLSIPFKKLKLPTADKKLQVQTSGAGNVAVTAEYHSEA</sequence>
<accession>A0A0A8K5V7</accession>
<name>A0A0A8K5V7_9HYPH</name>
<reference evidence="2 3" key="1">
    <citation type="submission" date="2014-09" db="EMBL/GenBank/DDBJ databases">
        <title>Genome sequencing of Methyloceanibacter caenitepidi Gela4.</title>
        <authorList>
            <person name="Takeuchi M."/>
            <person name="Susumu S."/>
            <person name="Kamagata Y."/>
            <person name="Oshima K."/>
            <person name="Hattori M."/>
            <person name="Iwasaki W."/>
        </authorList>
    </citation>
    <scope>NUCLEOTIDE SEQUENCE [LARGE SCALE GENOMIC DNA]</scope>
    <source>
        <strain evidence="2 3">Gela4</strain>
    </source>
</reference>
<dbReference type="Proteomes" id="UP000031643">
    <property type="component" value="Chromosome"/>
</dbReference>
<proteinExistence type="predicted"/>
<evidence type="ECO:0000313" key="2">
    <source>
        <dbReference type="EMBL" id="BAQ18300.1"/>
    </source>
</evidence>
<dbReference type="KEGG" id="mcg:GL4_2867"/>
<gene>
    <name evidence="2" type="ORF">GL4_2867</name>
</gene>
<evidence type="ECO:0000256" key="1">
    <source>
        <dbReference type="SAM" id="MobiDB-lite"/>
    </source>
</evidence>
<dbReference type="HOGENOM" id="CLU_1568902_0_0_5"/>
<keyword evidence="3" id="KW-1185">Reference proteome</keyword>
<feature type="region of interest" description="Disordered" evidence="1">
    <location>
        <begin position="1"/>
        <end position="32"/>
    </location>
</feature>
<dbReference type="AlphaFoldDB" id="A0A0A8K5V7"/>